<evidence type="ECO:0000313" key="4">
    <source>
        <dbReference type="Proteomes" id="UP000824469"/>
    </source>
</evidence>
<proteinExistence type="predicted"/>
<sequence>LHSKANMKELAGIAVQLSFNEAQKVSTYVVGMKKIEKMRSLISSQALTDCVELFQDTVTQLQSALTNLNGKGRKMSHISETRLLLSAAGTNTETCIDGLSEDHSSRNIPT</sequence>
<accession>A0AA38GET2</accession>
<protein>
    <recommendedName>
        <fullName evidence="2">Pectinesterase inhibitor domain-containing protein</fullName>
    </recommendedName>
</protein>
<organism evidence="3 4">
    <name type="scientific">Taxus chinensis</name>
    <name type="common">Chinese yew</name>
    <name type="synonym">Taxus wallichiana var. chinensis</name>
    <dbReference type="NCBI Taxonomy" id="29808"/>
    <lineage>
        <taxon>Eukaryota</taxon>
        <taxon>Viridiplantae</taxon>
        <taxon>Streptophyta</taxon>
        <taxon>Embryophyta</taxon>
        <taxon>Tracheophyta</taxon>
        <taxon>Spermatophyta</taxon>
        <taxon>Pinopsida</taxon>
        <taxon>Pinidae</taxon>
        <taxon>Conifers II</taxon>
        <taxon>Cupressales</taxon>
        <taxon>Taxaceae</taxon>
        <taxon>Taxus</taxon>
    </lineage>
</organism>
<dbReference type="Proteomes" id="UP000824469">
    <property type="component" value="Unassembled WGS sequence"/>
</dbReference>
<name>A0AA38GET2_TAXCH</name>
<feature type="domain" description="Pectinesterase inhibitor" evidence="2">
    <location>
        <begin position="2"/>
        <end position="105"/>
    </location>
</feature>
<dbReference type="EMBL" id="JAHRHJ020000003">
    <property type="protein sequence ID" value="KAH9320530.1"/>
    <property type="molecule type" value="Genomic_DNA"/>
</dbReference>
<comment type="caution">
    <text evidence="3">The sequence shown here is derived from an EMBL/GenBank/DDBJ whole genome shotgun (WGS) entry which is preliminary data.</text>
</comment>
<evidence type="ECO:0000256" key="1">
    <source>
        <dbReference type="ARBA" id="ARBA00022729"/>
    </source>
</evidence>
<dbReference type="PANTHER" id="PTHR31080">
    <property type="entry name" value="PECTINESTERASE INHIBITOR-LIKE"/>
    <property type="match status" value="1"/>
</dbReference>
<feature type="non-terminal residue" evidence="3">
    <location>
        <position position="110"/>
    </location>
</feature>
<dbReference type="SUPFAM" id="SSF101148">
    <property type="entry name" value="Plant invertase/pectin methylesterase inhibitor"/>
    <property type="match status" value="1"/>
</dbReference>
<feature type="non-terminal residue" evidence="3">
    <location>
        <position position="1"/>
    </location>
</feature>
<dbReference type="SMART" id="SM00856">
    <property type="entry name" value="PMEI"/>
    <property type="match status" value="1"/>
</dbReference>
<dbReference type="InterPro" id="IPR006501">
    <property type="entry name" value="Pectinesterase_inhib_dom"/>
</dbReference>
<dbReference type="InterPro" id="IPR051955">
    <property type="entry name" value="PME_Inhibitor"/>
</dbReference>
<keyword evidence="4" id="KW-1185">Reference proteome</keyword>
<evidence type="ECO:0000259" key="2">
    <source>
        <dbReference type="SMART" id="SM00856"/>
    </source>
</evidence>
<dbReference type="InterPro" id="IPR035513">
    <property type="entry name" value="Invertase/methylesterase_inhib"/>
</dbReference>
<dbReference type="Pfam" id="PF04043">
    <property type="entry name" value="PMEI"/>
    <property type="match status" value="1"/>
</dbReference>
<keyword evidence="1" id="KW-0732">Signal</keyword>
<dbReference type="GO" id="GO:0004857">
    <property type="term" value="F:enzyme inhibitor activity"/>
    <property type="evidence" value="ECO:0007669"/>
    <property type="project" value="InterPro"/>
</dbReference>
<dbReference type="AlphaFoldDB" id="A0AA38GET2"/>
<gene>
    <name evidence="3" type="ORF">KI387_015169</name>
</gene>
<evidence type="ECO:0000313" key="3">
    <source>
        <dbReference type="EMBL" id="KAH9320530.1"/>
    </source>
</evidence>
<dbReference type="Gene3D" id="1.20.140.40">
    <property type="entry name" value="Invertase/pectin methylesterase inhibitor family protein"/>
    <property type="match status" value="1"/>
</dbReference>
<reference evidence="3 4" key="1">
    <citation type="journal article" date="2021" name="Nat. Plants">
        <title>The Taxus genome provides insights into paclitaxel biosynthesis.</title>
        <authorList>
            <person name="Xiong X."/>
            <person name="Gou J."/>
            <person name="Liao Q."/>
            <person name="Li Y."/>
            <person name="Zhou Q."/>
            <person name="Bi G."/>
            <person name="Li C."/>
            <person name="Du R."/>
            <person name="Wang X."/>
            <person name="Sun T."/>
            <person name="Guo L."/>
            <person name="Liang H."/>
            <person name="Lu P."/>
            <person name="Wu Y."/>
            <person name="Zhang Z."/>
            <person name="Ro D.K."/>
            <person name="Shang Y."/>
            <person name="Huang S."/>
            <person name="Yan J."/>
        </authorList>
    </citation>
    <scope>NUCLEOTIDE SEQUENCE [LARGE SCALE GENOMIC DNA]</scope>
    <source>
        <strain evidence="3">Ta-2019</strain>
    </source>
</reference>
<dbReference type="NCBIfam" id="TIGR01614">
    <property type="entry name" value="PME_inhib"/>
    <property type="match status" value="1"/>
</dbReference>